<evidence type="ECO:0000256" key="1">
    <source>
        <dbReference type="SAM" id="MobiDB-lite"/>
    </source>
</evidence>
<dbReference type="VEuPathDB" id="FungiDB:AMAG_13761"/>
<dbReference type="EMBL" id="GG745360">
    <property type="protein sequence ID" value="KNE69396.1"/>
    <property type="molecule type" value="Genomic_DNA"/>
</dbReference>
<proteinExistence type="predicted"/>
<sequence>MDQDKRSSRLATINEVRVVWVQTHSATIRPGGTAKFMLSSTDMRENQDSRTLRLITPQLVKPIVFEFLAEAKVTRTQDLRNLRQFAKANSSIEDKLSIEYDSIKINRHTVGLGNNHPRIAFVEPFTHRPSVANILMRPAAIPAANLPKKTGGAGASLVKGPPVATRPRIPRTNVIGERRWRSSRR</sequence>
<evidence type="ECO:0000313" key="2">
    <source>
        <dbReference type="EMBL" id="KNE69396.1"/>
    </source>
</evidence>
<dbReference type="AlphaFoldDB" id="A0A0L0T3U7"/>
<evidence type="ECO:0000313" key="3">
    <source>
        <dbReference type="Proteomes" id="UP000054350"/>
    </source>
</evidence>
<name>A0A0L0T3U7_ALLM3</name>
<dbReference type="Proteomes" id="UP000054350">
    <property type="component" value="Unassembled WGS sequence"/>
</dbReference>
<accession>A0A0L0T3U7</accession>
<gene>
    <name evidence="2" type="ORF">AMAG_13761</name>
</gene>
<keyword evidence="3" id="KW-1185">Reference proteome</keyword>
<reference evidence="3" key="2">
    <citation type="submission" date="2009-11" db="EMBL/GenBank/DDBJ databases">
        <title>The Genome Sequence of Allomyces macrogynus strain ATCC 38327.</title>
        <authorList>
            <consortium name="The Broad Institute Genome Sequencing Platform"/>
            <person name="Russ C."/>
            <person name="Cuomo C."/>
            <person name="Shea T."/>
            <person name="Young S.K."/>
            <person name="Zeng Q."/>
            <person name="Koehrsen M."/>
            <person name="Haas B."/>
            <person name="Borodovsky M."/>
            <person name="Guigo R."/>
            <person name="Alvarado L."/>
            <person name="Berlin A."/>
            <person name="Borenstein D."/>
            <person name="Chen Z."/>
            <person name="Engels R."/>
            <person name="Freedman E."/>
            <person name="Gellesch M."/>
            <person name="Goldberg J."/>
            <person name="Griggs A."/>
            <person name="Gujja S."/>
            <person name="Heiman D."/>
            <person name="Hepburn T."/>
            <person name="Howarth C."/>
            <person name="Jen D."/>
            <person name="Larson L."/>
            <person name="Lewis B."/>
            <person name="Mehta T."/>
            <person name="Park D."/>
            <person name="Pearson M."/>
            <person name="Roberts A."/>
            <person name="Saif S."/>
            <person name="Shenoy N."/>
            <person name="Sisk P."/>
            <person name="Stolte C."/>
            <person name="Sykes S."/>
            <person name="Walk T."/>
            <person name="White J."/>
            <person name="Yandava C."/>
            <person name="Burger G."/>
            <person name="Gray M.W."/>
            <person name="Holland P.W.H."/>
            <person name="King N."/>
            <person name="Lang F.B.F."/>
            <person name="Roger A.J."/>
            <person name="Ruiz-Trillo I."/>
            <person name="Lander E."/>
            <person name="Nusbaum C."/>
        </authorList>
    </citation>
    <scope>NUCLEOTIDE SEQUENCE [LARGE SCALE GENOMIC DNA]</scope>
    <source>
        <strain evidence="3">ATCC 38327</strain>
    </source>
</reference>
<organism evidence="2 3">
    <name type="scientific">Allomyces macrogynus (strain ATCC 38327)</name>
    <name type="common">Allomyces javanicus var. macrogynus</name>
    <dbReference type="NCBI Taxonomy" id="578462"/>
    <lineage>
        <taxon>Eukaryota</taxon>
        <taxon>Fungi</taxon>
        <taxon>Fungi incertae sedis</taxon>
        <taxon>Blastocladiomycota</taxon>
        <taxon>Blastocladiomycetes</taxon>
        <taxon>Blastocladiales</taxon>
        <taxon>Blastocladiaceae</taxon>
        <taxon>Allomyces</taxon>
    </lineage>
</organism>
<reference evidence="2 3" key="1">
    <citation type="submission" date="2009-11" db="EMBL/GenBank/DDBJ databases">
        <title>Annotation of Allomyces macrogynus ATCC 38327.</title>
        <authorList>
            <consortium name="The Broad Institute Genome Sequencing Platform"/>
            <person name="Russ C."/>
            <person name="Cuomo C."/>
            <person name="Burger G."/>
            <person name="Gray M.W."/>
            <person name="Holland P.W.H."/>
            <person name="King N."/>
            <person name="Lang F.B.F."/>
            <person name="Roger A.J."/>
            <person name="Ruiz-Trillo I."/>
            <person name="Young S.K."/>
            <person name="Zeng Q."/>
            <person name="Gargeya S."/>
            <person name="Fitzgerald M."/>
            <person name="Haas B."/>
            <person name="Abouelleil A."/>
            <person name="Alvarado L."/>
            <person name="Arachchi H.M."/>
            <person name="Berlin A."/>
            <person name="Chapman S.B."/>
            <person name="Gearin G."/>
            <person name="Goldberg J."/>
            <person name="Griggs A."/>
            <person name="Gujja S."/>
            <person name="Hansen M."/>
            <person name="Heiman D."/>
            <person name="Howarth C."/>
            <person name="Larimer J."/>
            <person name="Lui A."/>
            <person name="MacDonald P.J.P."/>
            <person name="McCowen C."/>
            <person name="Montmayeur A."/>
            <person name="Murphy C."/>
            <person name="Neiman D."/>
            <person name="Pearson M."/>
            <person name="Priest M."/>
            <person name="Roberts A."/>
            <person name="Saif S."/>
            <person name="Shea T."/>
            <person name="Sisk P."/>
            <person name="Stolte C."/>
            <person name="Sykes S."/>
            <person name="Wortman J."/>
            <person name="Nusbaum C."/>
            <person name="Birren B."/>
        </authorList>
    </citation>
    <scope>NUCLEOTIDE SEQUENCE [LARGE SCALE GENOMIC DNA]</scope>
    <source>
        <strain evidence="2 3">ATCC 38327</strain>
    </source>
</reference>
<protein>
    <submittedName>
        <fullName evidence="2">Uncharacterized protein</fullName>
    </submittedName>
</protein>
<feature type="compositionally biased region" description="Basic and acidic residues" evidence="1">
    <location>
        <begin position="176"/>
        <end position="185"/>
    </location>
</feature>
<feature type="region of interest" description="Disordered" evidence="1">
    <location>
        <begin position="150"/>
        <end position="185"/>
    </location>
</feature>